<dbReference type="eggNOG" id="ENOG502Z7TZ">
    <property type="taxonomic scope" value="Bacteria"/>
</dbReference>
<organism evidence="1 2">
    <name type="scientific">Hoylesella buccalis ATCC 35310</name>
    <dbReference type="NCBI Taxonomy" id="679190"/>
    <lineage>
        <taxon>Bacteria</taxon>
        <taxon>Pseudomonadati</taxon>
        <taxon>Bacteroidota</taxon>
        <taxon>Bacteroidia</taxon>
        <taxon>Bacteroidales</taxon>
        <taxon>Prevotellaceae</taxon>
        <taxon>Hoylesella</taxon>
    </lineage>
</organism>
<sequence>MMKKHILLACMILTGLTACNEQKEIKMGSYAYDAQFLKDHGIKYVELKSKDGSAKVMVVPSWQGRVVTTSAAGDEGNSYGWINYRFIEAGKQSDQFNPVGGEERFWLGPEGGPYSLYFANGKEQVYDNWKVPAVIDTETFDVVESNDTVIQFKKSTSVKNASGTVFDLDINRKVSLLSKTSIEQRLGITFPTDAKLVAYESLNKITNTGKEAWTKKNGLISIWMLSHFNPTPTTTVFIPFHENAEGKIVNDEYFGKIPADRLKTKDGILYFKIDGKLRSKLGIPPMRSKGLCCSYDSEKKVLTILRCNMPEKPGAYLNGQWGKQDAPFAGDMLNAYNDGPVEDGSIMGPFYEIETSSPGAELAVNESLLHKQETFHIQAEEAILDPIVEKLFGVNLETIKSQFQ</sequence>
<dbReference type="Proteomes" id="UP000005283">
    <property type="component" value="Unassembled WGS sequence"/>
</dbReference>
<proteinExistence type="predicted"/>
<dbReference type="AlphaFoldDB" id="D1W3K5"/>
<protein>
    <recommendedName>
        <fullName evidence="3">Lipoprotein</fullName>
    </recommendedName>
</protein>
<name>D1W3K5_9BACT</name>
<keyword evidence="2" id="KW-1185">Reference proteome</keyword>
<dbReference type="STRING" id="679190.HMPREF0650_2074"/>
<evidence type="ECO:0000313" key="1">
    <source>
        <dbReference type="EMBL" id="EFA92883.1"/>
    </source>
</evidence>
<evidence type="ECO:0000313" key="2">
    <source>
        <dbReference type="Proteomes" id="UP000005283"/>
    </source>
</evidence>
<dbReference type="EMBL" id="ADEG01000030">
    <property type="protein sequence ID" value="EFA92883.1"/>
    <property type="molecule type" value="Genomic_DNA"/>
</dbReference>
<gene>
    <name evidence="1" type="ORF">HMPREF0650_2074</name>
</gene>
<evidence type="ECO:0008006" key="3">
    <source>
        <dbReference type="Google" id="ProtNLM"/>
    </source>
</evidence>
<accession>D1W3K5</accession>
<comment type="caution">
    <text evidence="1">The sequence shown here is derived from an EMBL/GenBank/DDBJ whole genome shotgun (WGS) entry which is preliminary data.</text>
</comment>
<dbReference type="Pfam" id="PF20583">
    <property type="entry name" value="DUF6786"/>
    <property type="match status" value="1"/>
</dbReference>
<dbReference type="PROSITE" id="PS51257">
    <property type="entry name" value="PROKAR_LIPOPROTEIN"/>
    <property type="match status" value="1"/>
</dbReference>
<reference evidence="1 2" key="1">
    <citation type="submission" date="2009-12" db="EMBL/GenBank/DDBJ databases">
        <title>Genome Sequence of Prevotella buccalis ATCC 35310.</title>
        <authorList>
            <person name="Durkin A.S."/>
            <person name="Madupu R."/>
            <person name="Torralba M."/>
            <person name="Methe B."/>
            <person name="Sutton G."/>
            <person name="Strausberg R.L."/>
            <person name="Nelson K.E."/>
        </authorList>
    </citation>
    <scope>NUCLEOTIDE SEQUENCE [LARGE SCALE GENOMIC DNA]</scope>
    <source>
        <strain evidence="1 2">ATCC 35310</strain>
    </source>
</reference>
<dbReference type="InterPro" id="IPR046713">
    <property type="entry name" value="DUF6786"/>
</dbReference>